<dbReference type="Proteomes" id="UP000315295">
    <property type="component" value="Unassembled WGS sequence"/>
</dbReference>
<gene>
    <name evidence="1" type="ORF">C1H46_001213</name>
</gene>
<evidence type="ECO:0000313" key="1">
    <source>
        <dbReference type="EMBL" id="TQE13129.1"/>
    </source>
</evidence>
<reference evidence="1 2" key="1">
    <citation type="journal article" date="2019" name="G3 (Bethesda)">
        <title>Sequencing of a Wild Apple (Malus baccata) Genome Unravels the Differences Between Cultivated and Wild Apple Species Regarding Disease Resistance and Cold Tolerance.</title>
        <authorList>
            <person name="Chen X."/>
        </authorList>
    </citation>
    <scope>NUCLEOTIDE SEQUENCE [LARGE SCALE GENOMIC DNA]</scope>
    <source>
        <strain evidence="2">cv. Shandingzi</strain>
        <tissue evidence="1">Leaves</tissue>
    </source>
</reference>
<keyword evidence="2" id="KW-1185">Reference proteome</keyword>
<comment type="caution">
    <text evidence="1">The sequence shown here is derived from an EMBL/GenBank/DDBJ whole genome shotgun (WGS) entry which is preliminary data.</text>
</comment>
<protein>
    <recommendedName>
        <fullName evidence="3">F-box domain-containing protein</fullName>
    </recommendedName>
</protein>
<dbReference type="AlphaFoldDB" id="A0A540NQ32"/>
<name>A0A540NQ32_MALBA</name>
<proteinExistence type="predicted"/>
<evidence type="ECO:0000313" key="2">
    <source>
        <dbReference type="Proteomes" id="UP000315295"/>
    </source>
</evidence>
<sequence>MGSADWAQLPTGFLDLVLETLVSPSDYLHFDCVRKSWNHAAKANKKQRALVSTFCPPLFLISTGKNGT</sequence>
<evidence type="ECO:0008006" key="3">
    <source>
        <dbReference type="Google" id="ProtNLM"/>
    </source>
</evidence>
<dbReference type="EMBL" id="VIEB01000013">
    <property type="protein sequence ID" value="TQE13129.1"/>
    <property type="molecule type" value="Genomic_DNA"/>
</dbReference>
<organism evidence="1 2">
    <name type="scientific">Malus baccata</name>
    <name type="common">Siberian crab apple</name>
    <name type="synonym">Pyrus baccata</name>
    <dbReference type="NCBI Taxonomy" id="106549"/>
    <lineage>
        <taxon>Eukaryota</taxon>
        <taxon>Viridiplantae</taxon>
        <taxon>Streptophyta</taxon>
        <taxon>Embryophyta</taxon>
        <taxon>Tracheophyta</taxon>
        <taxon>Spermatophyta</taxon>
        <taxon>Magnoliopsida</taxon>
        <taxon>eudicotyledons</taxon>
        <taxon>Gunneridae</taxon>
        <taxon>Pentapetalae</taxon>
        <taxon>rosids</taxon>
        <taxon>fabids</taxon>
        <taxon>Rosales</taxon>
        <taxon>Rosaceae</taxon>
        <taxon>Amygdaloideae</taxon>
        <taxon>Maleae</taxon>
        <taxon>Malus</taxon>
    </lineage>
</organism>
<accession>A0A540NQ32</accession>